<dbReference type="SUPFAM" id="SSF51445">
    <property type="entry name" value="(Trans)glycosidases"/>
    <property type="match status" value="1"/>
</dbReference>
<evidence type="ECO:0000256" key="1">
    <source>
        <dbReference type="ARBA" id="ARBA00009809"/>
    </source>
</evidence>
<dbReference type="Pfam" id="PF01301">
    <property type="entry name" value="Glyco_hydro_35"/>
    <property type="match status" value="1"/>
</dbReference>
<dbReference type="GO" id="GO:0005975">
    <property type="term" value="P:carbohydrate metabolic process"/>
    <property type="evidence" value="ECO:0007669"/>
    <property type="project" value="InterPro"/>
</dbReference>
<proteinExistence type="inferred from homology"/>
<dbReference type="InterPro" id="IPR001944">
    <property type="entry name" value="Glycoside_Hdrlase_35"/>
</dbReference>
<accession>A0A3P7LTU4</accession>
<dbReference type="EMBL" id="UYRU01066525">
    <property type="protein sequence ID" value="VDN16630.1"/>
    <property type="molecule type" value="Genomic_DNA"/>
</dbReference>
<dbReference type="PANTHER" id="PTHR23421">
    <property type="entry name" value="BETA-GALACTOSIDASE RELATED"/>
    <property type="match status" value="1"/>
</dbReference>
<dbReference type="GO" id="GO:0004553">
    <property type="term" value="F:hydrolase activity, hydrolyzing O-glycosyl compounds"/>
    <property type="evidence" value="ECO:0007669"/>
    <property type="project" value="InterPro"/>
</dbReference>
<evidence type="ECO:0000313" key="4">
    <source>
        <dbReference type="Proteomes" id="UP000281553"/>
    </source>
</evidence>
<dbReference type="AlphaFoldDB" id="A0A3P7LTU4"/>
<dbReference type="InterPro" id="IPR017853">
    <property type="entry name" value="GH"/>
</dbReference>
<protein>
    <recommendedName>
        <fullName evidence="2">Glycoside hydrolase 35 catalytic domain-containing protein</fullName>
    </recommendedName>
</protein>
<feature type="domain" description="Glycoside hydrolase 35 catalytic" evidence="2">
    <location>
        <begin position="1"/>
        <end position="49"/>
    </location>
</feature>
<organism evidence="3 4">
    <name type="scientific">Dibothriocephalus latus</name>
    <name type="common">Fish tapeworm</name>
    <name type="synonym">Diphyllobothrium latum</name>
    <dbReference type="NCBI Taxonomy" id="60516"/>
    <lineage>
        <taxon>Eukaryota</taxon>
        <taxon>Metazoa</taxon>
        <taxon>Spiralia</taxon>
        <taxon>Lophotrochozoa</taxon>
        <taxon>Platyhelminthes</taxon>
        <taxon>Cestoda</taxon>
        <taxon>Eucestoda</taxon>
        <taxon>Diphyllobothriidea</taxon>
        <taxon>Diphyllobothriidae</taxon>
        <taxon>Dibothriocephalus</taxon>
    </lineage>
</organism>
<gene>
    <name evidence="3" type="ORF">DILT_LOCUS12461</name>
</gene>
<dbReference type="InterPro" id="IPR031330">
    <property type="entry name" value="Gly_Hdrlase_35_cat"/>
</dbReference>
<evidence type="ECO:0000259" key="2">
    <source>
        <dbReference type="Pfam" id="PF01301"/>
    </source>
</evidence>
<dbReference type="Gene3D" id="2.60.120.260">
    <property type="entry name" value="Galactose-binding domain-like"/>
    <property type="match status" value="1"/>
</dbReference>
<evidence type="ECO:0000313" key="3">
    <source>
        <dbReference type="EMBL" id="VDN16630.1"/>
    </source>
</evidence>
<dbReference type="Proteomes" id="UP000281553">
    <property type="component" value="Unassembled WGS sequence"/>
</dbReference>
<dbReference type="OrthoDB" id="1657402at2759"/>
<comment type="similarity">
    <text evidence="1">Belongs to the glycosyl hydrolase 35 family.</text>
</comment>
<name>A0A3P7LTU4_DIBLA</name>
<sequence length="111" mass="12060">MFHGGSNFGFWNGGPSASNAAIITSYDYDAPISEAGDLTPKYMKIRELLFKVFLAVYLPFAERNTAPASDKYNEKGLWNGFGQTGNATVIGDLAVMKEENADQLPFPGSET</sequence>
<reference evidence="3 4" key="1">
    <citation type="submission" date="2018-11" db="EMBL/GenBank/DDBJ databases">
        <authorList>
            <consortium name="Pathogen Informatics"/>
        </authorList>
    </citation>
    <scope>NUCLEOTIDE SEQUENCE [LARGE SCALE GENOMIC DNA]</scope>
</reference>
<keyword evidence="4" id="KW-1185">Reference proteome</keyword>